<keyword evidence="5" id="KW-1185">Reference proteome</keyword>
<name>A0A640TGW0_STRNI</name>
<evidence type="ECO:0000256" key="1">
    <source>
        <dbReference type="SAM" id="MobiDB-lite"/>
    </source>
</evidence>
<gene>
    <name evidence="2" type="ORF">Sliba_28770</name>
    <name evidence="3" type="ORF">STRLI_002879</name>
</gene>
<feature type="region of interest" description="Disordered" evidence="1">
    <location>
        <begin position="149"/>
        <end position="174"/>
    </location>
</feature>
<protein>
    <submittedName>
        <fullName evidence="2">Uncharacterized protein</fullName>
    </submittedName>
</protein>
<dbReference type="RefSeq" id="WP_159486449.1">
    <property type="nucleotide sequence ID" value="NZ_BLIP01000001.1"/>
</dbReference>
<dbReference type="EMBL" id="CP114202">
    <property type="protein sequence ID" value="WAT96995.1"/>
    <property type="molecule type" value="Genomic_DNA"/>
</dbReference>
<organism evidence="2 4">
    <name type="scientific">Streptomyces nigrescens</name>
    <dbReference type="NCBI Taxonomy" id="1920"/>
    <lineage>
        <taxon>Bacteria</taxon>
        <taxon>Bacillati</taxon>
        <taxon>Actinomycetota</taxon>
        <taxon>Actinomycetes</taxon>
        <taxon>Kitasatosporales</taxon>
        <taxon>Streptomycetaceae</taxon>
        <taxon>Streptomyces</taxon>
    </lineage>
</organism>
<evidence type="ECO:0000313" key="4">
    <source>
        <dbReference type="Proteomes" id="UP000429552"/>
    </source>
</evidence>
<proteinExistence type="predicted"/>
<dbReference type="EMBL" id="BLIP01000001">
    <property type="protein sequence ID" value="GFE22424.1"/>
    <property type="molecule type" value="Genomic_DNA"/>
</dbReference>
<accession>A0A640TGW0</accession>
<dbReference type="Proteomes" id="UP001210609">
    <property type="component" value="Chromosome"/>
</dbReference>
<dbReference type="AlphaFoldDB" id="A0A640TGW0"/>
<reference evidence="3 5" key="2">
    <citation type="submission" date="2022-12" db="EMBL/GenBank/DDBJ databases">
        <authorList>
            <person name="Ruckert C."/>
            <person name="Busche T."/>
            <person name="Kalinowski J."/>
            <person name="Wittmann C."/>
        </authorList>
    </citation>
    <scope>NUCLEOTIDE SEQUENCE [LARGE SCALE GENOMIC DNA]</scope>
    <source>
        <strain evidence="3 5">DSM 40555</strain>
    </source>
</reference>
<dbReference type="Proteomes" id="UP000429552">
    <property type="component" value="Unassembled WGS sequence"/>
</dbReference>
<sequence>MQTVVYRVKGPTWGIAIDLTAGSASVVAPPAGAERISNRIWLDTTPVLEHPPADRSGLRLTQDEVGWLRHGLGLATEAIEAARPPGRHTVVTVHRVLFPAADFQVEGLAGAIVEWSGKEFGIPEVAVGLSFDRAANRFLFDWQPHRRAPGTGVRRVRPARDLRGRPLTDASGTE</sequence>
<evidence type="ECO:0000313" key="2">
    <source>
        <dbReference type="EMBL" id="GFE22424.1"/>
    </source>
</evidence>
<reference evidence="2 4" key="1">
    <citation type="submission" date="2019-12" db="EMBL/GenBank/DDBJ databases">
        <title>Whole genome shotgun sequence of Streptomyces libani subsp. libani NBRC 13452.</title>
        <authorList>
            <person name="Ichikawa N."/>
            <person name="Kimura A."/>
            <person name="Kitahashi Y."/>
            <person name="Komaki H."/>
            <person name="Tamura T."/>
        </authorList>
    </citation>
    <scope>NUCLEOTIDE SEQUENCE [LARGE SCALE GENOMIC DNA]</scope>
    <source>
        <strain evidence="2 4">NBRC 13452</strain>
    </source>
</reference>
<evidence type="ECO:0000313" key="3">
    <source>
        <dbReference type="EMBL" id="WAT96995.1"/>
    </source>
</evidence>
<evidence type="ECO:0000313" key="5">
    <source>
        <dbReference type="Proteomes" id="UP001210609"/>
    </source>
</evidence>